<dbReference type="EMBL" id="JAKNRW010000004">
    <property type="protein sequence ID" value="MCK1789972.1"/>
    <property type="molecule type" value="Genomic_DNA"/>
</dbReference>
<evidence type="ECO:0000313" key="2">
    <source>
        <dbReference type="Proteomes" id="UP001299876"/>
    </source>
</evidence>
<proteinExistence type="predicted"/>
<evidence type="ECO:0000313" key="1">
    <source>
        <dbReference type="EMBL" id="MCK1789972.1"/>
    </source>
</evidence>
<sequence length="29" mass="3398">MANNFMLWNTLYMAAAVERLKQHGYPVLD</sequence>
<protein>
    <submittedName>
        <fullName evidence="1">Transposase</fullName>
    </submittedName>
</protein>
<dbReference type="Proteomes" id="UP001299876">
    <property type="component" value="Unassembled WGS sequence"/>
</dbReference>
<name>A0ABT0EWZ9_9PSED</name>
<comment type="caution">
    <text evidence="1">The sequence shown here is derived from an EMBL/GenBank/DDBJ whole genome shotgun (WGS) entry which is preliminary data.</text>
</comment>
<organism evidence="1 2">
    <name type="scientific">Pseudomonas violetae</name>
    <dbReference type="NCBI Taxonomy" id="2915813"/>
    <lineage>
        <taxon>Bacteria</taxon>
        <taxon>Pseudomonadati</taxon>
        <taxon>Pseudomonadota</taxon>
        <taxon>Gammaproteobacteria</taxon>
        <taxon>Pseudomonadales</taxon>
        <taxon>Pseudomonadaceae</taxon>
        <taxon>Pseudomonas</taxon>
    </lineage>
</organism>
<gene>
    <name evidence="1" type="ORF">L9059_07165</name>
</gene>
<keyword evidence="2" id="KW-1185">Reference proteome</keyword>
<accession>A0ABT0EWZ9</accession>
<reference evidence="1 2" key="1">
    <citation type="submission" date="2022-02" db="EMBL/GenBank/DDBJ databases">
        <title>Comparative genomics of the first Antarctic Pseudomonas spp. capable of biotransforming 2,4,6-Trinitrotoluene.</title>
        <authorList>
            <person name="Cabrera M.A."/>
            <person name="Marquez S.L."/>
            <person name="Perez-Donoso J.M."/>
        </authorList>
    </citation>
    <scope>NUCLEOTIDE SEQUENCE [LARGE SCALE GENOMIC DNA]</scope>
    <source>
        <strain evidence="1 2">TNT19</strain>
    </source>
</reference>